<gene>
    <name evidence="1" type="ORF">Pka01_08010</name>
</gene>
<name>A0A8J3PQQ9_9ACTN</name>
<accession>A0A8J3PQQ9</accession>
<sequence>MRSAVRSAWADVRISMLMIAHRAVITTAVAKVKEVRTDQRRHGILMLAPLIPG</sequence>
<evidence type="ECO:0000313" key="2">
    <source>
        <dbReference type="Proteomes" id="UP000630097"/>
    </source>
</evidence>
<keyword evidence="2" id="KW-1185">Reference proteome</keyword>
<dbReference type="Proteomes" id="UP000630097">
    <property type="component" value="Unassembled WGS sequence"/>
</dbReference>
<evidence type="ECO:0000313" key="1">
    <source>
        <dbReference type="EMBL" id="GIG77674.1"/>
    </source>
</evidence>
<dbReference type="EMBL" id="BONV01000002">
    <property type="protein sequence ID" value="GIG77674.1"/>
    <property type="molecule type" value="Genomic_DNA"/>
</dbReference>
<protein>
    <submittedName>
        <fullName evidence="1">Uncharacterized protein</fullName>
    </submittedName>
</protein>
<dbReference type="AlphaFoldDB" id="A0A8J3PQQ9"/>
<reference evidence="1 2" key="1">
    <citation type="submission" date="2021-01" db="EMBL/GenBank/DDBJ databases">
        <title>Whole genome shotgun sequence of Planotetraspora kaengkrachanensis NBRC 104272.</title>
        <authorList>
            <person name="Komaki H."/>
            <person name="Tamura T."/>
        </authorList>
    </citation>
    <scope>NUCLEOTIDE SEQUENCE [LARGE SCALE GENOMIC DNA]</scope>
    <source>
        <strain evidence="1 2">NBRC 104272</strain>
    </source>
</reference>
<proteinExistence type="predicted"/>
<comment type="caution">
    <text evidence="1">The sequence shown here is derived from an EMBL/GenBank/DDBJ whole genome shotgun (WGS) entry which is preliminary data.</text>
</comment>
<organism evidence="1 2">
    <name type="scientific">Planotetraspora kaengkrachanensis</name>
    <dbReference type="NCBI Taxonomy" id="575193"/>
    <lineage>
        <taxon>Bacteria</taxon>
        <taxon>Bacillati</taxon>
        <taxon>Actinomycetota</taxon>
        <taxon>Actinomycetes</taxon>
        <taxon>Streptosporangiales</taxon>
        <taxon>Streptosporangiaceae</taxon>
        <taxon>Planotetraspora</taxon>
    </lineage>
</organism>